<organism evidence="3">
    <name type="scientific">Oscillatoriales cyanobacterium SpSt-418</name>
    <dbReference type="NCBI Taxonomy" id="2282169"/>
    <lineage>
        <taxon>Bacteria</taxon>
        <taxon>Bacillati</taxon>
        <taxon>Cyanobacteriota</taxon>
        <taxon>Cyanophyceae</taxon>
        <taxon>Oscillatoriophycideae</taxon>
        <taxon>Oscillatoriales</taxon>
    </lineage>
</organism>
<evidence type="ECO:0000256" key="1">
    <source>
        <dbReference type="SAM" id="Coils"/>
    </source>
</evidence>
<comment type="caution">
    <text evidence="3">The sequence shown here is derived from an EMBL/GenBank/DDBJ whole genome shotgun (WGS) entry which is preliminary data.</text>
</comment>
<gene>
    <name evidence="3" type="ORF">ENR64_10855</name>
</gene>
<dbReference type="Pfam" id="PF11283">
    <property type="entry name" value="DUF3084"/>
    <property type="match status" value="1"/>
</dbReference>
<evidence type="ECO:0000313" key="3">
    <source>
        <dbReference type="EMBL" id="HFM98234.1"/>
    </source>
</evidence>
<accession>A0A7C3PEP6</accession>
<dbReference type="AlphaFoldDB" id="A0A7C3PEP6"/>
<keyword evidence="2" id="KW-0812">Transmembrane</keyword>
<feature type="coiled-coil region" evidence="1">
    <location>
        <begin position="79"/>
        <end position="155"/>
    </location>
</feature>
<protein>
    <submittedName>
        <fullName evidence="3">DUF3084 domain-containing protein</fullName>
    </submittedName>
</protein>
<proteinExistence type="predicted"/>
<name>A0A7C3PEP6_9CYAN</name>
<keyword evidence="2" id="KW-0472">Membrane</keyword>
<keyword evidence="1" id="KW-0175">Coiled coil</keyword>
<keyword evidence="2" id="KW-1133">Transmembrane helix</keyword>
<sequence length="486" mass="54304">MTTATAILVLAILLLGGVIATIGDRLGTKIGKARMSLFNLRPRKTATLVTILTGTIISAVTFGLLFSLSEELRRGVFEYEKTQKRFRQARRELEETSLQLQNAQRQKTQIETELAKTRQDGALAKKQLTQTTSNLKKTQAQLSENEKQLAEKENRLLASDRSLRQSLAEQARARAAANRVVSELNQTRSQLANVSKQATSLRTEINTLEQEKEQLIAQKQDEINNREIAIQEREARLKELQARLGGLEEEQSKLENLVQALQKDAESLAQKNIDLRSKSFAIQRGQVLGSAVVRVLQPSAAKQAIDRLLQEANQQASRLLRLSNDTKIDQTQRILPTRSEVNQLIQQIGDGREYVLRVTSIANYLEGETVPVIVRIEAVQNRQVFKAGDVLASITVDPKSQTMDSIRQRFDQLLLAAGFRAQLLGVLNESVDIGSIQNLSRFLEQLQQTDEPLQIRAIAAAPIYAAGPLKIEFVAERNGEVLFRSN</sequence>
<dbReference type="EMBL" id="DSRU01000159">
    <property type="protein sequence ID" value="HFM98234.1"/>
    <property type="molecule type" value="Genomic_DNA"/>
</dbReference>
<evidence type="ECO:0000256" key="2">
    <source>
        <dbReference type="SAM" id="Phobius"/>
    </source>
</evidence>
<feature type="transmembrane region" description="Helical" evidence="2">
    <location>
        <begin position="44"/>
        <end position="66"/>
    </location>
</feature>
<feature type="coiled-coil region" evidence="1">
    <location>
        <begin position="184"/>
        <end position="278"/>
    </location>
</feature>
<dbReference type="InterPro" id="IPR021435">
    <property type="entry name" value="DUF3084"/>
</dbReference>
<reference evidence="3" key="1">
    <citation type="journal article" date="2020" name="mSystems">
        <title>Genome- and Community-Level Interaction Insights into Carbon Utilization and Element Cycling Functions of Hydrothermarchaeota in Hydrothermal Sediment.</title>
        <authorList>
            <person name="Zhou Z."/>
            <person name="Liu Y."/>
            <person name="Xu W."/>
            <person name="Pan J."/>
            <person name="Luo Z.H."/>
            <person name="Li M."/>
        </authorList>
    </citation>
    <scope>NUCLEOTIDE SEQUENCE [LARGE SCALE GENOMIC DNA]</scope>
    <source>
        <strain evidence="3">SpSt-418</strain>
    </source>
</reference>